<dbReference type="PANTHER" id="PTHR27000:SF681">
    <property type="entry name" value="LRR RECEPTOR-LIKE KINASE"/>
    <property type="match status" value="1"/>
</dbReference>
<dbReference type="Gene3D" id="1.10.510.10">
    <property type="entry name" value="Transferase(Phosphotransferase) domain 1"/>
    <property type="match status" value="1"/>
</dbReference>
<dbReference type="InterPro" id="IPR001611">
    <property type="entry name" value="Leu-rich_rpt"/>
</dbReference>
<evidence type="ECO:0000256" key="8">
    <source>
        <dbReference type="ARBA" id="ARBA00022737"/>
    </source>
</evidence>
<comment type="similarity">
    <text evidence="2">Belongs to the protein kinase superfamily. Ser/Thr protein kinase family.</text>
</comment>
<dbReference type="FunFam" id="3.80.10.10:FF:000472">
    <property type="entry name" value="LRR receptor-like serine/threonine-protein kinase RCH1"/>
    <property type="match status" value="1"/>
</dbReference>
<dbReference type="SUPFAM" id="SSF56112">
    <property type="entry name" value="Protein kinase-like (PK-like)"/>
    <property type="match status" value="1"/>
</dbReference>
<dbReference type="Gene3D" id="3.30.200.20">
    <property type="entry name" value="Phosphorylase Kinase, domain 1"/>
    <property type="match status" value="1"/>
</dbReference>
<dbReference type="GO" id="GO:0005886">
    <property type="term" value="C:plasma membrane"/>
    <property type="evidence" value="ECO:0007669"/>
    <property type="project" value="UniProtKB-SubCell"/>
</dbReference>
<dbReference type="SMART" id="SM00220">
    <property type="entry name" value="S_TKc"/>
    <property type="match status" value="1"/>
</dbReference>
<dbReference type="PROSITE" id="PS51450">
    <property type="entry name" value="LRR"/>
    <property type="match status" value="1"/>
</dbReference>
<proteinExistence type="inferred from homology"/>
<keyword evidence="14 20" id="KW-0675">Receptor</keyword>
<evidence type="ECO:0000256" key="7">
    <source>
        <dbReference type="ARBA" id="ARBA00022729"/>
    </source>
</evidence>
<dbReference type="SUPFAM" id="SSF52058">
    <property type="entry name" value="L domain-like"/>
    <property type="match status" value="2"/>
</dbReference>
<keyword evidence="11 16" id="KW-0067">ATP-binding</keyword>
<dbReference type="Gene3D" id="3.80.10.10">
    <property type="entry name" value="Ribonuclease Inhibitor"/>
    <property type="match status" value="6"/>
</dbReference>
<evidence type="ECO:0000313" key="21">
    <source>
        <dbReference type="Proteomes" id="UP000797356"/>
    </source>
</evidence>
<evidence type="ECO:0000256" key="12">
    <source>
        <dbReference type="ARBA" id="ARBA00022989"/>
    </source>
</evidence>
<evidence type="ECO:0000256" key="4">
    <source>
        <dbReference type="ARBA" id="ARBA00022614"/>
    </source>
</evidence>
<dbReference type="InterPro" id="IPR008271">
    <property type="entry name" value="Ser/Thr_kinase_AS"/>
</dbReference>
<protein>
    <submittedName>
        <fullName evidence="20">Receptor-like protein kinase 2</fullName>
    </submittedName>
</protein>
<keyword evidence="21" id="KW-1185">Reference proteome</keyword>
<keyword evidence="4" id="KW-0433">Leucine-rich repeat</keyword>
<dbReference type="Pfam" id="PF07714">
    <property type="entry name" value="PK_Tyr_Ser-Thr"/>
    <property type="match status" value="1"/>
</dbReference>
<keyword evidence="7 18" id="KW-0732">Signal</keyword>
<feature type="signal peptide" evidence="18">
    <location>
        <begin position="1"/>
        <end position="24"/>
    </location>
</feature>
<evidence type="ECO:0000256" key="2">
    <source>
        <dbReference type="ARBA" id="ARBA00008684"/>
    </source>
</evidence>
<feature type="binding site" evidence="16">
    <location>
        <position position="793"/>
    </location>
    <ligand>
        <name>ATP</name>
        <dbReference type="ChEBI" id="CHEBI:30616"/>
    </ligand>
</feature>
<dbReference type="PROSITE" id="PS00107">
    <property type="entry name" value="PROTEIN_KINASE_ATP"/>
    <property type="match status" value="1"/>
</dbReference>
<evidence type="ECO:0000256" key="6">
    <source>
        <dbReference type="ARBA" id="ARBA00022692"/>
    </source>
</evidence>
<dbReference type="InterPro" id="IPR003591">
    <property type="entry name" value="Leu-rich_rpt_typical-subtyp"/>
</dbReference>
<evidence type="ECO:0000256" key="5">
    <source>
        <dbReference type="ARBA" id="ARBA00022679"/>
    </source>
</evidence>
<comment type="subcellular location">
    <subcellularLocation>
        <location evidence="1">Cell membrane</location>
        <topology evidence="1">Single-pass membrane protein</topology>
    </subcellularLocation>
</comment>
<accession>A0A8K0HX46</accession>
<evidence type="ECO:0000256" key="9">
    <source>
        <dbReference type="ARBA" id="ARBA00022741"/>
    </source>
</evidence>
<dbReference type="AlphaFoldDB" id="A0A8K0HX46"/>
<comment type="caution">
    <text evidence="20">The sequence shown here is derived from an EMBL/GenBank/DDBJ whole genome shotgun (WGS) entry which is preliminary data.</text>
</comment>
<evidence type="ECO:0000256" key="16">
    <source>
        <dbReference type="PROSITE-ProRule" id="PRU10141"/>
    </source>
</evidence>
<keyword evidence="5" id="KW-0808">Transferase</keyword>
<feature type="domain" description="Protein kinase" evidence="19">
    <location>
        <begin position="764"/>
        <end position="1047"/>
    </location>
</feature>
<dbReference type="InterPro" id="IPR011009">
    <property type="entry name" value="Kinase-like_dom_sf"/>
</dbReference>
<dbReference type="GO" id="GO:0001653">
    <property type="term" value="F:peptide receptor activity"/>
    <property type="evidence" value="ECO:0007669"/>
    <property type="project" value="UniProtKB-ARBA"/>
</dbReference>
<evidence type="ECO:0000256" key="10">
    <source>
        <dbReference type="ARBA" id="ARBA00022777"/>
    </source>
</evidence>
<dbReference type="OrthoDB" id="676979at2759"/>
<dbReference type="InterPro" id="IPR000719">
    <property type="entry name" value="Prot_kinase_dom"/>
</dbReference>
<dbReference type="InterPro" id="IPR032675">
    <property type="entry name" value="LRR_dom_sf"/>
</dbReference>
<dbReference type="Pfam" id="PF13855">
    <property type="entry name" value="LRR_8"/>
    <property type="match status" value="1"/>
</dbReference>
<dbReference type="GO" id="GO:0004674">
    <property type="term" value="F:protein serine/threonine kinase activity"/>
    <property type="evidence" value="ECO:0007669"/>
    <property type="project" value="UniProtKB-KW"/>
</dbReference>
<dbReference type="FunFam" id="1.10.510.10:FF:000276">
    <property type="entry name" value="LRR receptor-like serine/threonine-protein kinase RCH1"/>
    <property type="match status" value="1"/>
</dbReference>
<evidence type="ECO:0000256" key="13">
    <source>
        <dbReference type="ARBA" id="ARBA00023136"/>
    </source>
</evidence>
<dbReference type="SMART" id="SM00369">
    <property type="entry name" value="LRR_TYP"/>
    <property type="match status" value="7"/>
</dbReference>
<evidence type="ECO:0000256" key="11">
    <source>
        <dbReference type="ARBA" id="ARBA00022840"/>
    </source>
</evidence>
<feature type="chain" id="PRO_5035430412" evidence="18">
    <location>
        <begin position="25"/>
        <end position="1085"/>
    </location>
</feature>
<dbReference type="FunFam" id="3.80.10.10:FF:000760">
    <property type="entry name" value="LRR receptor-like serine/threonine-protein kinase RCH1"/>
    <property type="match status" value="1"/>
</dbReference>
<dbReference type="PANTHER" id="PTHR27000">
    <property type="entry name" value="LEUCINE-RICH REPEAT RECEPTOR-LIKE PROTEIN KINASE FAMILY PROTEIN-RELATED"/>
    <property type="match status" value="1"/>
</dbReference>
<keyword evidence="8" id="KW-0677">Repeat</keyword>
<evidence type="ECO:0000313" key="20">
    <source>
        <dbReference type="EMBL" id="KAG1328169.1"/>
    </source>
</evidence>
<keyword evidence="15" id="KW-0325">Glycoprotein</keyword>
<keyword evidence="9 16" id="KW-0547">Nucleotide-binding</keyword>
<organism evidence="20 21">
    <name type="scientific">Cocos nucifera</name>
    <name type="common">Coconut palm</name>
    <dbReference type="NCBI Taxonomy" id="13894"/>
    <lineage>
        <taxon>Eukaryota</taxon>
        <taxon>Viridiplantae</taxon>
        <taxon>Streptophyta</taxon>
        <taxon>Embryophyta</taxon>
        <taxon>Tracheophyta</taxon>
        <taxon>Spermatophyta</taxon>
        <taxon>Magnoliopsida</taxon>
        <taxon>Liliopsida</taxon>
        <taxon>Arecaceae</taxon>
        <taxon>Arecoideae</taxon>
        <taxon>Cocoseae</taxon>
        <taxon>Attaleinae</taxon>
        <taxon>Cocos</taxon>
    </lineage>
</organism>
<dbReference type="PROSITE" id="PS50011">
    <property type="entry name" value="PROTEIN_KINASE_DOM"/>
    <property type="match status" value="1"/>
</dbReference>
<dbReference type="GO" id="GO:0005524">
    <property type="term" value="F:ATP binding"/>
    <property type="evidence" value="ECO:0007669"/>
    <property type="project" value="UniProtKB-UniRule"/>
</dbReference>
<reference evidence="20" key="2">
    <citation type="submission" date="2019-07" db="EMBL/GenBank/DDBJ databases">
        <authorList>
            <person name="Yang Y."/>
            <person name="Bocs S."/>
            <person name="Baudouin L."/>
        </authorList>
    </citation>
    <scope>NUCLEOTIDE SEQUENCE</scope>
    <source>
        <tissue evidence="20">Spear leaf of Hainan Tall coconut</tissue>
    </source>
</reference>
<dbReference type="EMBL" id="CM017872">
    <property type="protein sequence ID" value="KAG1328169.1"/>
    <property type="molecule type" value="Genomic_DNA"/>
</dbReference>
<dbReference type="PRINTS" id="PR00019">
    <property type="entry name" value="LEURICHRPT"/>
</dbReference>
<dbReference type="InterPro" id="IPR013210">
    <property type="entry name" value="LRR_N_plant-typ"/>
</dbReference>
<gene>
    <name evidence="20" type="ORF">COCNU_01G021030</name>
</gene>
<keyword evidence="12 17" id="KW-1133">Transmembrane helix</keyword>
<keyword evidence="3" id="KW-0723">Serine/threonine-protein kinase</keyword>
<reference evidence="20" key="1">
    <citation type="journal article" date="2017" name="Gigascience">
        <title>The genome draft of coconut (Cocos nucifera).</title>
        <authorList>
            <person name="Xiao Y."/>
            <person name="Xu P."/>
            <person name="Fan H."/>
            <person name="Baudouin L."/>
            <person name="Xia W."/>
            <person name="Bocs S."/>
            <person name="Xu J."/>
            <person name="Li Q."/>
            <person name="Guo A."/>
            <person name="Zhou L."/>
            <person name="Li J."/>
            <person name="Wu Y."/>
            <person name="Ma Z."/>
            <person name="Armero A."/>
            <person name="Issali A.E."/>
            <person name="Liu N."/>
            <person name="Peng M."/>
            <person name="Yang Y."/>
        </authorList>
    </citation>
    <scope>NUCLEOTIDE SEQUENCE</scope>
    <source>
        <tissue evidence="20">Spear leaf of Hainan Tall coconut</tissue>
    </source>
</reference>
<keyword evidence="6 17" id="KW-0812">Transmembrane</keyword>
<evidence type="ECO:0000256" key="14">
    <source>
        <dbReference type="ARBA" id="ARBA00023170"/>
    </source>
</evidence>
<dbReference type="InterPro" id="IPR017441">
    <property type="entry name" value="Protein_kinase_ATP_BS"/>
</dbReference>
<evidence type="ECO:0000256" key="15">
    <source>
        <dbReference type="ARBA" id="ARBA00023180"/>
    </source>
</evidence>
<evidence type="ECO:0000256" key="1">
    <source>
        <dbReference type="ARBA" id="ARBA00004162"/>
    </source>
</evidence>
<evidence type="ECO:0000256" key="18">
    <source>
        <dbReference type="SAM" id="SignalP"/>
    </source>
</evidence>
<evidence type="ECO:0000256" key="3">
    <source>
        <dbReference type="ARBA" id="ARBA00022527"/>
    </source>
</evidence>
<keyword evidence="10 20" id="KW-0418">Kinase</keyword>
<evidence type="ECO:0000256" key="17">
    <source>
        <dbReference type="SAM" id="Phobius"/>
    </source>
</evidence>
<sequence length="1085" mass="119281">MPTYPILLSIALLSISSFLLPTSGLNHEGLALLSWLSTFNSSPSSSLFSSWNQILQNPCRWAFIACSKDGLVSEINIKSINLPTTFPTQLLSFNSLTTIVLYDTNITGEIPAEISNLTSLVTLDLSYNKLNGNMPPEIGKLWKLRSLYLNSNSLKGPIPPEISNCSQLRSLELVDNQLTGTIPAELGKLSLLETFRAGGNAGLFGEIPVNISQCQGLVFLGLADTAVSGHIPSSFGELKNLRTLSIYTANLSGTIPSQIANCSALENIFLYQNQLTGEIPAELGLLRNLKNVLLWENSFNGNIPGSLGNCSGLTIMDFSLNSLTGEIPASFSNLLSLEVFLLSYNNISGKIPPFIGNLSSLNQLELDNNRFSGEIPASIGQLKELGQFFAWQNRLRGNIPFKIGYCKNLQSLDLSYNFLSGSLPNSLFSIKSLSKLMLISNGLSGDLPSHIGNCTSLTRLRLGFNRFSGRIPPEIGLLHSLSFLELSENQLSGEIPPELGSCIQLEMVDLHENRLQGMIPSSFESLQHLNVLDLSRNRISGAVPELFSRLKSLNKLALNGNYITGLIPESLGLCKDLQSLDISSNRLSGPIPDEIGRLQGLDIVLNLSWNSLSGPLPQGVSNLSKLASLDLSHNMLTGSLTILGELGNLVFLDVSYNNFSGYLPDTRFFRQLPMIFFSGNQQLCTVHNECFLRFQRSHSSRRVILLLIFGLALTVVAMTLGTLLMLRAQKAAAKNLKEDEGIQEWDLTPFQKLDFSIDDVVKGLLDSNIIGNGSSGVVYRVETRTGLMVAVKKLSPEKNGEFPGRDLFNAELKILGSIRHKNIVRLLGCCSKRNRSSQLLIFDYISNGSLDKLLHRSSKFFLEWDSRYKIALGAAEGLAYLQHDCNPPIIHRDIKANNILIGPQFEAYLADFGLAKLIDNSGYRRPCSIVIGSCGYIAPEYSYSLKITEKSDVYSYGVVLLEILTGMQPTDDRIPGGIHIVEWVRRELRRPTSKAADLLDEVLRNQTDLIVQEMVQVLGVALLCVNAVPKERPTMRDVVALLKEIRLEYQNLMDADGGYKGFEDSAQATACSSFSRSSEPLINSY</sequence>
<keyword evidence="13 17" id="KW-0472">Membrane</keyword>
<dbReference type="Proteomes" id="UP000797356">
    <property type="component" value="Chromosome 1"/>
</dbReference>
<evidence type="ECO:0000259" key="19">
    <source>
        <dbReference type="PROSITE" id="PS50011"/>
    </source>
</evidence>
<dbReference type="InterPro" id="IPR001245">
    <property type="entry name" value="Ser-Thr/Tyr_kinase_cat_dom"/>
</dbReference>
<dbReference type="FunFam" id="3.80.10.10:FF:000333">
    <property type="entry name" value="LRR receptor-like serine/threonine-protein kinase RCH1"/>
    <property type="match status" value="1"/>
</dbReference>
<dbReference type="PROSITE" id="PS00108">
    <property type="entry name" value="PROTEIN_KINASE_ST"/>
    <property type="match status" value="1"/>
</dbReference>
<dbReference type="Pfam" id="PF00560">
    <property type="entry name" value="LRR_1"/>
    <property type="match status" value="10"/>
</dbReference>
<dbReference type="Pfam" id="PF08263">
    <property type="entry name" value="LRRNT_2"/>
    <property type="match status" value="1"/>
</dbReference>
<feature type="transmembrane region" description="Helical" evidence="17">
    <location>
        <begin position="703"/>
        <end position="726"/>
    </location>
</feature>
<name>A0A8K0HX46_COCNU</name>